<dbReference type="SUPFAM" id="SSF54160">
    <property type="entry name" value="Chromo domain-like"/>
    <property type="match status" value="1"/>
</dbReference>
<feature type="compositionally biased region" description="Basic and acidic residues" evidence="1">
    <location>
        <begin position="337"/>
        <end position="348"/>
    </location>
</feature>
<keyword evidence="4" id="KW-1185">Reference proteome</keyword>
<dbReference type="Proteomes" id="UP001231189">
    <property type="component" value="Unassembled WGS sequence"/>
</dbReference>
<dbReference type="Pfam" id="PF24626">
    <property type="entry name" value="SH3_Tf2-1"/>
    <property type="match status" value="1"/>
</dbReference>
<accession>A0AAD8QFB4</accession>
<evidence type="ECO:0000313" key="4">
    <source>
        <dbReference type="Proteomes" id="UP001231189"/>
    </source>
</evidence>
<feature type="domain" description="Tf2-1-like SH3-like" evidence="2">
    <location>
        <begin position="175"/>
        <end position="239"/>
    </location>
</feature>
<protein>
    <recommendedName>
        <fullName evidence="2">Tf2-1-like SH3-like domain-containing protein</fullName>
    </recommendedName>
</protein>
<name>A0AAD8QFB4_LOLMU</name>
<feature type="region of interest" description="Disordered" evidence="1">
    <location>
        <begin position="99"/>
        <end position="137"/>
    </location>
</feature>
<dbReference type="PANTHER" id="PTHR46148">
    <property type="entry name" value="CHROMO DOMAIN-CONTAINING PROTEIN"/>
    <property type="match status" value="1"/>
</dbReference>
<evidence type="ECO:0000259" key="2">
    <source>
        <dbReference type="Pfam" id="PF24626"/>
    </source>
</evidence>
<comment type="caution">
    <text evidence="3">The sequence shown here is derived from an EMBL/GenBank/DDBJ whole genome shotgun (WGS) entry which is preliminary data.</text>
</comment>
<gene>
    <name evidence="3" type="ORF">QYE76_018341</name>
</gene>
<dbReference type="InterPro" id="IPR056924">
    <property type="entry name" value="SH3_Tf2-1"/>
</dbReference>
<dbReference type="PANTHER" id="PTHR46148:SF55">
    <property type="match status" value="1"/>
</dbReference>
<reference evidence="3" key="1">
    <citation type="submission" date="2023-07" db="EMBL/GenBank/DDBJ databases">
        <title>A chromosome-level genome assembly of Lolium multiflorum.</title>
        <authorList>
            <person name="Chen Y."/>
            <person name="Copetti D."/>
            <person name="Kolliker R."/>
            <person name="Studer B."/>
        </authorList>
    </citation>
    <scope>NUCLEOTIDE SEQUENCE</scope>
    <source>
        <strain evidence="3">02402/16</strain>
        <tissue evidence="3">Leaf</tissue>
    </source>
</reference>
<sequence>MTELSVADLRNLLTATAEANKATAEAGQMNASRISEINAALEKLAISQQESAKTASRVETSLDRVIQANTALDRSVADLKLSMERVAARLTSVETVAAKLSSPEHADRNPGMFRPSGHRQAHRNQGVGTGEDHTSSHALHRQETSALLQQQLLRAQQRMKNQEDKNRTEREFAVGDMVYMKLQPYAQTSVARRSNHKLAFKFFGPYEVLSRVGKVAYKLKLPANSQIHPVLHVSQLKKSVPPAQVHSLDFPLHFITDEKVGVQPTHIHDRREIKHGRGYIKQALVEWSGLPSTLRTWELEVELRCRFPLAPAWGQAALQGEETATVPGTRRHRQRDIRRALGRQEKAEAQNTAQGGNGRTA</sequence>
<dbReference type="InterPro" id="IPR016197">
    <property type="entry name" value="Chromo-like_dom_sf"/>
</dbReference>
<proteinExistence type="predicted"/>
<evidence type="ECO:0000313" key="3">
    <source>
        <dbReference type="EMBL" id="KAK1601001.1"/>
    </source>
</evidence>
<dbReference type="EMBL" id="JAUUTY010000523">
    <property type="protein sequence ID" value="KAK1601001.1"/>
    <property type="molecule type" value="Genomic_DNA"/>
</dbReference>
<organism evidence="3 4">
    <name type="scientific">Lolium multiflorum</name>
    <name type="common">Italian ryegrass</name>
    <name type="synonym">Lolium perenne subsp. multiflorum</name>
    <dbReference type="NCBI Taxonomy" id="4521"/>
    <lineage>
        <taxon>Eukaryota</taxon>
        <taxon>Viridiplantae</taxon>
        <taxon>Streptophyta</taxon>
        <taxon>Embryophyta</taxon>
        <taxon>Tracheophyta</taxon>
        <taxon>Spermatophyta</taxon>
        <taxon>Magnoliopsida</taxon>
        <taxon>Liliopsida</taxon>
        <taxon>Poales</taxon>
        <taxon>Poaceae</taxon>
        <taxon>BOP clade</taxon>
        <taxon>Pooideae</taxon>
        <taxon>Poodae</taxon>
        <taxon>Poeae</taxon>
        <taxon>Poeae Chloroplast Group 2 (Poeae type)</taxon>
        <taxon>Loliodinae</taxon>
        <taxon>Loliinae</taxon>
        <taxon>Lolium</taxon>
    </lineage>
</organism>
<dbReference type="AlphaFoldDB" id="A0AAD8QFB4"/>
<evidence type="ECO:0000256" key="1">
    <source>
        <dbReference type="SAM" id="MobiDB-lite"/>
    </source>
</evidence>
<feature type="region of interest" description="Disordered" evidence="1">
    <location>
        <begin position="324"/>
        <end position="361"/>
    </location>
</feature>